<dbReference type="Proteomes" id="UP000308267">
    <property type="component" value="Unassembled WGS sequence"/>
</dbReference>
<dbReference type="PANTHER" id="PTHR12411">
    <property type="entry name" value="CYSTEINE PROTEASE FAMILY C1-RELATED"/>
    <property type="match status" value="1"/>
</dbReference>
<keyword evidence="6" id="KW-0865">Zymogen</keyword>
<feature type="signal peptide" evidence="10">
    <location>
        <begin position="1"/>
        <end position="19"/>
    </location>
</feature>
<dbReference type="InterPro" id="IPR038765">
    <property type="entry name" value="Papain-like_cys_pep_sf"/>
</dbReference>
<dbReference type="SUPFAM" id="SSF54001">
    <property type="entry name" value="Cysteine proteinases"/>
    <property type="match status" value="1"/>
</dbReference>
<keyword evidence="3 10" id="KW-0732">Signal</keyword>
<dbReference type="PROSITE" id="PS00139">
    <property type="entry name" value="THIOL_PROTEASE_CYS"/>
    <property type="match status" value="1"/>
</dbReference>
<dbReference type="Pfam" id="PF08127">
    <property type="entry name" value="Propeptide_C1"/>
    <property type="match status" value="1"/>
</dbReference>
<keyword evidence="13" id="KW-1185">Reference proteome</keyword>
<feature type="domain" description="Peptidase C1A papain C-terminal" evidence="11">
    <location>
        <begin position="88"/>
        <end position="336"/>
    </location>
</feature>
<dbReference type="InterPro" id="IPR025660">
    <property type="entry name" value="Pept_his_AS"/>
</dbReference>
<dbReference type="InterPro" id="IPR013128">
    <property type="entry name" value="Peptidase_C1A"/>
</dbReference>
<gene>
    <name evidence="12" type="ORF">CRM22_002998</name>
</gene>
<dbReference type="GO" id="GO:0004197">
    <property type="term" value="F:cysteine-type endopeptidase activity"/>
    <property type="evidence" value="ECO:0007669"/>
    <property type="project" value="InterPro"/>
</dbReference>
<dbReference type="AlphaFoldDB" id="A0A4S2M3E5"/>
<comment type="similarity">
    <text evidence="1">Belongs to the peptidase C1 family.</text>
</comment>
<dbReference type="OrthoDB" id="640249at2759"/>
<evidence type="ECO:0000256" key="9">
    <source>
        <dbReference type="ARBA" id="ARBA00073107"/>
    </source>
</evidence>
<dbReference type="InterPro" id="IPR000169">
    <property type="entry name" value="Pept_cys_AS"/>
</dbReference>
<evidence type="ECO:0000256" key="3">
    <source>
        <dbReference type="ARBA" id="ARBA00022729"/>
    </source>
</evidence>
<dbReference type="PRINTS" id="PR00705">
    <property type="entry name" value="PAPAIN"/>
</dbReference>
<evidence type="ECO:0000256" key="1">
    <source>
        <dbReference type="ARBA" id="ARBA00008455"/>
    </source>
</evidence>
<evidence type="ECO:0000313" key="13">
    <source>
        <dbReference type="Proteomes" id="UP000308267"/>
    </source>
</evidence>
<dbReference type="CDD" id="cd02620">
    <property type="entry name" value="Peptidase_C1A_CathepsinB"/>
    <property type="match status" value="1"/>
</dbReference>
<comment type="function">
    <text evidence="8">Thiol protease. Has a role as a digestive enzyme.</text>
</comment>
<evidence type="ECO:0000256" key="4">
    <source>
        <dbReference type="ARBA" id="ARBA00022801"/>
    </source>
</evidence>
<dbReference type="Pfam" id="PF00112">
    <property type="entry name" value="Peptidase_C1"/>
    <property type="match status" value="1"/>
</dbReference>
<evidence type="ECO:0000313" key="12">
    <source>
        <dbReference type="EMBL" id="TGZ70795.1"/>
    </source>
</evidence>
<evidence type="ECO:0000256" key="8">
    <source>
        <dbReference type="ARBA" id="ARBA00055576"/>
    </source>
</evidence>
<keyword evidence="7" id="KW-1015">Disulfide bond</keyword>
<dbReference type="InterPro" id="IPR025661">
    <property type="entry name" value="Pept_asp_AS"/>
</dbReference>
<name>A0A4S2M3E5_OPIFE</name>
<dbReference type="InterPro" id="IPR012599">
    <property type="entry name" value="Propeptide_C1A"/>
</dbReference>
<keyword evidence="5" id="KW-0788">Thiol protease</keyword>
<comment type="caution">
    <text evidence="12">The sequence shown here is derived from an EMBL/GenBank/DDBJ whole genome shotgun (WGS) entry which is preliminary data.</text>
</comment>
<keyword evidence="4" id="KW-0378">Hydrolase</keyword>
<dbReference type="Gene3D" id="3.90.70.10">
    <property type="entry name" value="Cysteine proteinases"/>
    <property type="match status" value="1"/>
</dbReference>
<dbReference type="PROSITE" id="PS00640">
    <property type="entry name" value="THIOL_PROTEASE_ASN"/>
    <property type="match status" value="1"/>
</dbReference>
<evidence type="ECO:0000259" key="11">
    <source>
        <dbReference type="SMART" id="SM00645"/>
    </source>
</evidence>
<protein>
    <recommendedName>
        <fullName evidence="9">Cathepsin B-like cysteine proteinase</fullName>
    </recommendedName>
</protein>
<evidence type="ECO:0000256" key="5">
    <source>
        <dbReference type="ARBA" id="ARBA00022807"/>
    </source>
</evidence>
<keyword evidence="2" id="KW-0645">Protease</keyword>
<accession>A0A4S2M3E5</accession>
<dbReference type="GO" id="GO:0006508">
    <property type="term" value="P:proteolysis"/>
    <property type="evidence" value="ECO:0007669"/>
    <property type="project" value="UniProtKB-KW"/>
</dbReference>
<proteinExistence type="inferred from homology"/>
<evidence type="ECO:0000256" key="10">
    <source>
        <dbReference type="SAM" id="SignalP"/>
    </source>
</evidence>
<feature type="chain" id="PRO_5020275608" description="Cathepsin B-like cysteine proteinase" evidence="10">
    <location>
        <begin position="20"/>
        <end position="345"/>
    </location>
</feature>
<dbReference type="STRING" id="147828.A0A4S2M3E5"/>
<dbReference type="PROSITE" id="PS00639">
    <property type="entry name" value="THIOL_PROTEASE_HIS"/>
    <property type="match status" value="1"/>
</dbReference>
<dbReference type="InterPro" id="IPR000668">
    <property type="entry name" value="Peptidase_C1A_C"/>
</dbReference>
<dbReference type="FunFam" id="3.90.70.10:FF:000031">
    <property type="entry name" value="Cathepsin B"/>
    <property type="match status" value="1"/>
</dbReference>
<sequence>MDSIRTLLMYVLLCAESFGAEYIPSFEPLSDEIIHYINHKANATWKAARNPRFKTPSDVRRVLGALPDPNGFRLEKRCLISTIREQELPESFDAREKWSHCTSISEIRDQSNCGSCWAFGAAEAISDRICIASGGEHQPRISAEDLVDCCTDCGMGCQGGYPAQAWRYWVQQGLVTGDLYNTTDTCRPYSFPPCEHHVVGPRKPCAGDPKTPDCVKKCQPEYPKSYKDDKWYGSKAYSIHSDPEAIMRELMTHGPLEVDFEVYADFPSYSSGVYKHVAGGLLGGHAVRLVGWGVENDVDYWLIANSWNTDWGDGGYFKIKRGVNECGIESDANAGLPKFLRSTVA</sequence>
<dbReference type="EMBL" id="SJOL01005115">
    <property type="protein sequence ID" value="TGZ70795.1"/>
    <property type="molecule type" value="Genomic_DNA"/>
</dbReference>
<organism evidence="12 13">
    <name type="scientific">Opisthorchis felineus</name>
    <dbReference type="NCBI Taxonomy" id="147828"/>
    <lineage>
        <taxon>Eukaryota</taxon>
        <taxon>Metazoa</taxon>
        <taxon>Spiralia</taxon>
        <taxon>Lophotrochozoa</taxon>
        <taxon>Platyhelminthes</taxon>
        <taxon>Trematoda</taxon>
        <taxon>Digenea</taxon>
        <taxon>Opisthorchiida</taxon>
        <taxon>Opisthorchiata</taxon>
        <taxon>Opisthorchiidae</taxon>
        <taxon>Opisthorchis</taxon>
    </lineage>
</organism>
<evidence type="ECO:0000256" key="7">
    <source>
        <dbReference type="ARBA" id="ARBA00023157"/>
    </source>
</evidence>
<evidence type="ECO:0000256" key="2">
    <source>
        <dbReference type="ARBA" id="ARBA00022670"/>
    </source>
</evidence>
<dbReference type="SMART" id="SM00645">
    <property type="entry name" value="Pept_C1"/>
    <property type="match status" value="1"/>
</dbReference>
<evidence type="ECO:0000256" key="6">
    <source>
        <dbReference type="ARBA" id="ARBA00023145"/>
    </source>
</evidence>
<reference evidence="12 13" key="1">
    <citation type="journal article" date="2019" name="BMC Genomics">
        <title>New insights from Opisthorchis felineus genome: update on genomics of the epidemiologically important liver flukes.</title>
        <authorList>
            <person name="Ershov N.I."/>
            <person name="Mordvinov V.A."/>
            <person name="Prokhortchouk E.B."/>
            <person name="Pakharukova M.Y."/>
            <person name="Gunbin K.V."/>
            <person name="Ustyantsev K."/>
            <person name="Genaev M.A."/>
            <person name="Blinov A.G."/>
            <person name="Mazur A."/>
            <person name="Boulygina E."/>
            <person name="Tsygankova S."/>
            <person name="Khrameeva E."/>
            <person name="Chekanov N."/>
            <person name="Fan G."/>
            <person name="Xiao A."/>
            <person name="Zhang H."/>
            <person name="Xu X."/>
            <person name="Yang H."/>
            <person name="Solovyev V."/>
            <person name="Lee S.M."/>
            <person name="Liu X."/>
            <person name="Afonnikov D.A."/>
            <person name="Skryabin K.G."/>
        </authorList>
    </citation>
    <scope>NUCLEOTIDE SEQUENCE [LARGE SCALE GENOMIC DNA]</scope>
    <source>
        <strain evidence="12">AK-0245</strain>
        <tissue evidence="12">Whole organism</tissue>
    </source>
</reference>